<dbReference type="PANTHER" id="PTHR42707">
    <property type="entry name" value="ACYL-COA DEHYDROGENASE"/>
    <property type="match status" value="1"/>
</dbReference>
<evidence type="ECO:0000256" key="4">
    <source>
        <dbReference type="ARBA" id="ARBA00022827"/>
    </source>
</evidence>
<evidence type="ECO:0000259" key="8">
    <source>
        <dbReference type="Pfam" id="PF18158"/>
    </source>
</evidence>
<reference evidence="9 10" key="1">
    <citation type="journal article" date="2014" name="PLoS Genet.">
        <title>Phylogenetically driven sequencing of extremely halophilic archaea reveals strategies for static and dynamic osmo-response.</title>
        <authorList>
            <person name="Becker E.A."/>
            <person name="Seitzer P.M."/>
            <person name="Tritt A."/>
            <person name="Larsen D."/>
            <person name="Krusor M."/>
            <person name="Yao A.I."/>
            <person name="Wu D."/>
            <person name="Madern D."/>
            <person name="Eisen J.A."/>
            <person name="Darling A.E."/>
            <person name="Facciotti M.T."/>
        </authorList>
    </citation>
    <scope>NUCLEOTIDE SEQUENCE [LARGE SCALE GENOMIC DNA]</scope>
    <source>
        <strain evidence="9 10">DSM 10524</strain>
    </source>
</reference>
<dbReference type="InterPro" id="IPR036250">
    <property type="entry name" value="AcylCo_DH-like_C"/>
</dbReference>
<dbReference type="OrthoDB" id="24853at2157"/>
<keyword evidence="4 5" id="KW-0274">FAD</keyword>
<organism evidence="9 10">
    <name type="scientific">Natronococcus amylolyticus DSM 10524</name>
    <dbReference type="NCBI Taxonomy" id="1227497"/>
    <lineage>
        <taxon>Archaea</taxon>
        <taxon>Methanobacteriati</taxon>
        <taxon>Methanobacteriota</taxon>
        <taxon>Stenosarchaea group</taxon>
        <taxon>Halobacteria</taxon>
        <taxon>Halobacteriales</taxon>
        <taxon>Natrialbaceae</taxon>
        <taxon>Natronococcus</taxon>
    </lineage>
</organism>
<dbReference type="eggNOG" id="arCOG04100">
    <property type="taxonomic scope" value="Archaea"/>
</dbReference>
<accession>L9XBY5</accession>
<dbReference type="EMBL" id="AOIB01000016">
    <property type="protein sequence ID" value="ELY59245.1"/>
    <property type="molecule type" value="Genomic_DNA"/>
</dbReference>
<keyword evidence="3 5" id="KW-0285">Flavoprotein</keyword>
<gene>
    <name evidence="9" type="ORF">C491_07886</name>
</gene>
<dbReference type="InterPro" id="IPR009100">
    <property type="entry name" value="AcylCoA_DH/oxidase_NM_dom_sf"/>
</dbReference>
<dbReference type="RefSeq" id="WP_005555038.1">
    <property type="nucleotide sequence ID" value="NZ_AOIB01000016.1"/>
</dbReference>
<name>L9XBY5_9EURY</name>
<dbReference type="InterPro" id="IPR041504">
    <property type="entry name" value="AidB_N"/>
</dbReference>
<sequence>MDDGIDYGRYEEGRNVNYWELDRTLQRELRRTYADEAFEWAEPRLEAFGETVGHVIADNADYIDDHGPELEPYNKHGEIQNRVRYPAEQVENERLAYEAGIVADVFEAPPGRDEPMPLSHNLAMQYLLCYADPGFDCPVAMTAGAALVLERFGDESLEPYLEALTSRDYDGLIEGAMFLTEKQGGSDVGANETRAEYDEESECWRLYGEKWFCSNVDAEGTLALARTEDAPEGTAGLSMFLVPHADPDRVDDSVTKGGLLEDGPLAPEEVNDQRYRRLKDKLGTISVPTGEVEFTGATAILVGEEENGFRQMAEMLNLERLSNAAASCGIVGRVLLESKIYAANREAFGKPIDQHPLMRADLVDMAVDHEAATTYVFEASRLLSERERAERTGQNGDKVDDAYRLMRLLIPIAKLRTARMAVDTASYGMEIHGGNGYVNDFVTNRMLRDAQVLPIWEGTENVLSLDVLRALEREDAHEPLREAIEDRLEGVSHPTLADSLETVESEYHELLTALATLAGEDVEYAQLSAKRLAHYVFDVFTAALLLDRSQSEIEDGDARTALVAKRFVANELEEPEGRGITSEDRFALEAFDPIVQYASVDPDRLPGVDGIENPSGSI</sequence>
<dbReference type="PATRIC" id="fig|1227497.3.peg.1627"/>
<evidence type="ECO:0000256" key="2">
    <source>
        <dbReference type="ARBA" id="ARBA00009347"/>
    </source>
</evidence>
<dbReference type="Gene3D" id="2.40.110.20">
    <property type="match status" value="1"/>
</dbReference>
<dbReference type="Gene3D" id="1.20.140.10">
    <property type="entry name" value="Butyryl-CoA Dehydrogenase, subunit A, domain 3"/>
    <property type="match status" value="1"/>
</dbReference>
<feature type="domain" description="Acyl-CoA oxidase/dehydrogenase middle" evidence="7">
    <location>
        <begin position="176"/>
        <end position="247"/>
    </location>
</feature>
<evidence type="ECO:0000256" key="5">
    <source>
        <dbReference type="RuleBase" id="RU362125"/>
    </source>
</evidence>
<dbReference type="InterPro" id="IPR052904">
    <property type="entry name" value="Acyl-CoA_dehydrogenase-like"/>
</dbReference>
<evidence type="ECO:0000259" key="6">
    <source>
        <dbReference type="Pfam" id="PF00441"/>
    </source>
</evidence>
<dbReference type="InterPro" id="IPR009075">
    <property type="entry name" value="AcylCo_DH/oxidase_C"/>
</dbReference>
<dbReference type="Pfam" id="PF18158">
    <property type="entry name" value="AidB_N"/>
    <property type="match status" value="1"/>
</dbReference>
<dbReference type="GO" id="GO:0003995">
    <property type="term" value="F:acyl-CoA dehydrogenase activity"/>
    <property type="evidence" value="ECO:0007669"/>
    <property type="project" value="InterPro"/>
</dbReference>
<comment type="cofactor">
    <cofactor evidence="1 5">
        <name>FAD</name>
        <dbReference type="ChEBI" id="CHEBI:57692"/>
    </cofactor>
</comment>
<dbReference type="Pfam" id="PF00441">
    <property type="entry name" value="Acyl-CoA_dh_1"/>
    <property type="match status" value="1"/>
</dbReference>
<evidence type="ECO:0000256" key="3">
    <source>
        <dbReference type="ARBA" id="ARBA00022630"/>
    </source>
</evidence>
<dbReference type="SUPFAM" id="SSF47203">
    <property type="entry name" value="Acyl-CoA dehydrogenase C-terminal domain-like"/>
    <property type="match status" value="1"/>
</dbReference>
<dbReference type="Proteomes" id="UP000011688">
    <property type="component" value="Unassembled WGS sequence"/>
</dbReference>
<dbReference type="PROSITE" id="PS00073">
    <property type="entry name" value="ACYL_COA_DH_2"/>
    <property type="match status" value="1"/>
</dbReference>
<evidence type="ECO:0000259" key="7">
    <source>
        <dbReference type="Pfam" id="PF02770"/>
    </source>
</evidence>
<dbReference type="SUPFAM" id="SSF56645">
    <property type="entry name" value="Acyl-CoA dehydrogenase NM domain-like"/>
    <property type="match status" value="1"/>
</dbReference>
<protein>
    <submittedName>
        <fullName evidence="9">Acyl-CoA dehydrogenase domain-containing protein</fullName>
    </submittedName>
</protein>
<proteinExistence type="inferred from homology"/>
<evidence type="ECO:0000313" key="9">
    <source>
        <dbReference type="EMBL" id="ELY59245.1"/>
    </source>
</evidence>
<keyword evidence="5" id="KW-0560">Oxidoreductase</keyword>
<keyword evidence="10" id="KW-1185">Reference proteome</keyword>
<feature type="domain" description="Acyl-CoA dehydrogenase/oxidase C-terminal" evidence="6">
    <location>
        <begin position="307"/>
        <end position="471"/>
    </location>
</feature>
<dbReference type="Pfam" id="PF02770">
    <property type="entry name" value="Acyl-CoA_dh_M"/>
    <property type="match status" value="1"/>
</dbReference>
<feature type="domain" description="Adaptive response protein AidB N-terminal" evidence="8">
    <location>
        <begin position="14"/>
        <end position="170"/>
    </location>
</feature>
<evidence type="ECO:0000256" key="1">
    <source>
        <dbReference type="ARBA" id="ARBA00001974"/>
    </source>
</evidence>
<comment type="similarity">
    <text evidence="2 5">Belongs to the acyl-CoA dehydrogenase family.</text>
</comment>
<dbReference type="InterPro" id="IPR006091">
    <property type="entry name" value="Acyl-CoA_Oxase/DH_mid-dom"/>
</dbReference>
<comment type="caution">
    <text evidence="9">The sequence shown here is derived from an EMBL/GenBank/DDBJ whole genome shotgun (WGS) entry which is preliminary data.</text>
</comment>
<dbReference type="AlphaFoldDB" id="L9XBY5"/>
<dbReference type="STRING" id="1227497.C491_07886"/>
<dbReference type="InterPro" id="IPR006089">
    <property type="entry name" value="Acyl-CoA_DH_CS"/>
</dbReference>
<evidence type="ECO:0000313" key="10">
    <source>
        <dbReference type="Proteomes" id="UP000011688"/>
    </source>
</evidence>
<dbReference type="PANTHER" id="PTHR42707:SF2">
    <property type="entry name" value="ACD11 DEHYDROGENASE"/>
    <property type="match status" value="1"/>
</dbReference>